<name>A0A7E4ZWF5_PANRE</name>
<organism evidence="1 2">
    <name type="scientific">Panagrellus redivivus</name>
    <name type="common">Microworm</name>
    <dbReference type="NCBI Taxonomy" id="6233"/>
    <lineage>
        <taxon>Eukaryota</taxon>
        <taxon>Metazoa</taxon>
        <taxon>Ecdysozoa</taxon>
        <taxon>Nematoda</taxon>
        <taxon>Chromadorea</taxon>
        <taxon>Rhabditida</taxon>
        <taxon>Tylenchina</taxon>
        <taxon>Panagrolaimomorpha</taxon>
        <taxon>Panagrolaimoidea</taxon>
        <taxon>Panagrolaimidae</taxon>
        <taxon>Panagrellus</taxon>
    </lineage>
</organism>
<accession>A0A7E4ZWF5</accession>
<protein>
    <submittedName>
        <fullName evidence="2">FBD domain-containing protein</fullName>
    </submittedName>
</protein>
<dbReference type="AlphaFoldDB" id="A0A7E4ZWF5"/>
<evidence type="ECO:0000313" key="1">
    <source>
        <dbReference type="Proteomes" id="UP000492821"/>
    </source>
</evidence>
<proteinExistence type="predicted"/>
<dbReference type="Proteomes" id="UP000492821">
    <property type="component" value="Unassembled WGS sequence"/>
</dbReference>
<sequence length="240" mass="27479">MAFASVYPNWRPPLNVIPCKSPLLTGDTLIRSTLVEFTLDQANVQTLEHDVFSHVIFAPKHLILNDCSFSSDFVKKIALLIGAHVEELVICGHRSSTVDLTQVLSAFPCLESVYMREVCPPSTWMNDMMPVGRCRFTRLEWLFEGLQFLQFTFEELVDFLEAQQNGFNLRITVYSMTPETTKHLDELEKFLCNSKHLLYEPGNTLGCDDRTSVTVDAQRKPRRSPKTWSLLKLISRDNAF</sequence>
<reference evidence="2" key="2">
    <citation type="submission" date="2020-10" db="UniProtKB">
        <authorList>
            <consortium name="WormBaseParasite"/>
        </authorList>
    </citation>
    <scope>IDENTIFICATION</scope>
</reference>
<keyword evidence="1" id="KW-1185">Reference proteome</keyword>
<evidence type="ECO:0000313" key="2">
    <source>
        <dbReference type="WBParaSite" id="Pan_g2174.t1"/>
    </source>
</evidence>
<reference evidence="1" key="1">
    <citation type="journal article" date="2013" name="Genetics">
        <title>The draft genome and transcriptome of Panagrellus redivivus are shaped by the harsh demands of a free-living lifestyle.</title>
        <authorList>
            <person name="Srinivasan J."/>
            <person name="Dillman A.R."/>
            <person name="Macchietto M.G."/>
            <person name="Heikkinen L."/>
            <person name="Lakso M."/>
            <person name="Fracchia K.M."/>
            <person name="Antoshechkin I."/>
            <person name="Mortazavi A."/>
            <person name="Wong G."/>
            <person name="Sternberg P.W."/>
        </authorList>
    </citation>
    <scope>NUCLEOTIDE SEQUENCE [LARGE SCALE GENOMIC DNA]</scope>
    <source>
        <strain evidence="1">MT8872</strain>
    </source>
</reference>
<dbReference type="WBParaSite" id="Pan_g2174.t1">
    <property type="protein sequence ID" value="Pan_g2174.t1"/>
    <property type="gene ID" value="Pan_g2174"/>
</dbReference>